<dbReference type="InterPro" id="IPR004358">
    <property type="entry name" value="Sig_transdc_His_kin-like_C"/>
</dbReference>
<dbReference type="PROSITE" id="PS50885">
    <property type="entry name" value="HAMP"/>
    <property type="match status" value="1"/>
</dbReference>
<dbReference type="AlphaFoldDB" id="A0A841U2D3"/>
<dbReference type="EC" id="2.7.13.3" evidence="3"/>
<dbReference type="InterPro" id="IPR003594">
    <property type="entry name" value="HATPase_dom"/>
</dbReference>
<dbReference type="Pfam" id="PF00672">
    <property type="entry name" value="HAMP"/>
    <property type="match status" value="1"/>
</dbReference>
<keyword evidence="13 14" id="KW-0472">Membrane</keyword>
<dbReference type="SUPFAM" id="SSF158472">
    <property type="entry name" value="HAMP domain-like"/>
    <property type="match status" value="1"/>
</dbReference>
<dbReference type="PANTHER" id="PTHR45528">
    <property type="entry name" value="SENSOR HISTIDINE KINASE CPXA"/>
    <property type="match status" value="1"/>
</dbReference>
<evidence type="ECO:0000256" key="2">
    <source>
        <dbReference type="ARBA" id="ARBA00004651"/>
    </source>
</evidence>
<evidence type="ECO:0000313" key="18">
    <source>
        <dbReference type="Proteomes" id="UP000553776"/>
    </source>
</evidence>
<evidence type="ECO:0000259" key="16">
    <source>
        <dbReference type="PROSITE" id="PS50885"/>
    </source>
</evidence>
<dbReference type="GO" id="GO:0000155">
    <property type="term" value="F:phosphorelay sensor kinase activity"/>
    <property type="evidence" value="ECO:0007669"/>
    <property type="project" value="InterPro"/>
</dbReference>
<proteinExistence type="predicted"/>
<feature type="domain" description="Histidine kinase" evidence="15">
    <location>
        <begin position="120"/>
        <end position="343"/>
    </location>
</feature>
<dbReference type="SUPFAM" id="SSF55874">
    <property type="entry name" value="ATPase domain of HSP90 chaperone/DNA topoisomerase II/histidine kinase"/>
    <property type="match status" value="1"/>
</dbReference>
<dbReference type="Pfam" id="PF02518">
    <property type="entry name" value="HATPase_c"/>
    <property type="match status" value="1"/>
</dbReference>
<keyword evidence="5" id="KW-0597">Phosphoprotein</keyword>
<gene>
    <name evidence="17" type="ORF">H7B90_13925</name>
</gene>
<dbReference type="PANTHER" id="PTHR45528:SF8">
    <property type="entry name" value="HISTIDINE KINASE"/>
    <property type="match status" value="1"/>
</dbReference>
<evidence type="ECO:0000256" key="1">
    <source>
        <dbReference type="ARBA" id="ARBA00000085"/>
    </source>
</evidence>
<evidence type="ECO:0000256" key="13">
    <source>
        <dbReference type="ARBA" id="ARBA00023136"/>
    </source>
</evidence>
<keyword evidence="10" id="KW-0067">ATP-binding</keyword>
<name>A0A841U2D3_9BACL</name>
<keyword evidence="7 14" id="KW-0812">Transmembrane</keyword>
<evidence type="ECO:0000256" key="6">
    <source>
        <dbReference type="ARBA" id="ARBA00022679"/>
    </source>
</evidence>
<keyword evidence="6" id="KW-0808">Transferase</keyword>
<dbReference type="SMART" id="SM00387">
    <property type="entry name" value="HATPase_c"/>
    <property type="match status" value="1"/>
</dbReference>
<dbReference type="PRINTS" id="PR00344">
    <property type="entry name" value="BCTRLSENSOR"/>
</dbReference>
<dbReference type="SUPFAM" id="SSF47384">
    <property type="entry name" value="Homodimeric domain of signal transducing histidine kinase"/>
    <property type="match status" value="1"/>
</dbReference>
<dbReference type="InterPro" id="IPR050398">
    <property type="entry name" value="HssS/ArlS-like"/>
</dbReference>
<dbReference type="Gene3D" id="6.10.340.10">
    <property type="match status" value="1"/>
</dbReference>
<reference evidence="17 18" key="1">
    <citation type="submission" date="2020-08" db="EMBL/GenBank/DDBJ databases">
        <title>Cohnella phylogeny.</title>
        <authorList>
            <person name="Dunlap C."/>
        </authorList>
    </citation>
    <scope>NUCLEOTIDE SEQUENCE [LARGE SCALE GENOMIC DNA]</scope>
    <source>
        <strain evidence="17 18">DSM 25239</strain>
    </source>
</reference>
<evidence type="ECO:0000256" key="9">
    <source>
        <dbReference type="ARBA" id="ARBA00022777"/>
    </source>
</evidence>
<dbReference type="Proteomes" id="UP000553776">
    <property type="component" value="Unassembled WGS sequence"/>
</dbReference>
<dbReference type="InterPro" id="IPR003660">
    <property type="entry name" value="HAMP_dom"/>
</dbReference>
<evidence type="ECO:0000256" key="5">
    <source>
        <dbReference type="ARBA" id="ARBA00022553"/>
    </source>
</evidence>
<keyword evidence="18" id="KW-1185">Reference proteome</keyword>
<evidence type="ECO:0000256" key="11">
    <source>
        <dbReference type="ARBA" id="ARBA00022989"/>
    </source>
</evidence>
<dbReference type="FunFam" id="1.10.287.130:FF:000008">
    <property type="entry name" value="Two-component sensor histidine kinase"/>
    <property type="match status" value="1"/>
</dbReference>
<dbReference type="EMBL" id="JACJVR010000054">
    <property type="protein sequence ID" value="MBB6692503.1"/>
    <property type="molecule type" value="Genomic_DNA"/>
</dbReference>
<dbReference type="GO" id="GO:0005524">
    <property type="term" value="F:ATP binding"/>
    <property type="evidence" value="ECO:0007669"/>
    <property type="project" value="UniProtKB-KW"/>
</dbReference>
<evidence type="ECO:0000259" key="15">
    <source>
        <dbReference type="PROSITE" id="PS50109"/>
    </source>
</evidence>
<dbReference type="InterPro" id="IPR036097">
    <property type="entry name" value="HisK_dim/P_sf"/>
</dbReference>
<dbReference type="Pfam" id="PF00512">
    <property type="entry name" value="HisKA"/>
    <property type="match status" value="1"/>
</dbReference>
<dbReference type="CDD" id="cd06225">
    <property type="entry name" value="HAMP"/>
    <property type="match status" value="1"/>
</dbReference>
<dbReference type="SMART" id="SM00304">
    <property type="entry name" value="HAMP"/>
    <property type="match status" value="1"/>
</dbReference>
<feature type="transmembrane region" description="Helical" evidence="14">
    <location>
        <begin position="28"/>
        <end position="51"/>
    </location>
</feature>
<evidence type="ECO:0000256" key="12">
    <source>
        <dbReference type="ARBA" id="ARBA00023012"/>
    </source>
</evidence>
<comment type="subcellular location">
    <subcellularLocation>
        <location evidence="2">Cell membrane</location>
        <topology evidence="2">Multi-pass membrane protein</topology>
    </subcellularLocation>
</comment>
<dbReference type="InterPro" id="IPR003661">
    <property type="entry name" value="HisK_dim/P_dom"/>
</dbReference>
<organism evidence="17 18">
    <name type="scientific">Cohnella xylanilytica</name>
    <dbReference type="NCBI Taxonomy" id="557555"/>
    <lineage>
        <taxon>Bacteria</taxon>
        <taxon>Bacillati</taxon>
        <taxon>Bacillota</taxon>
        <taxon>Bacilli</taxon>
        <taxon>Bacillales</taxon>
        <taxon>Paenibacillaceae</taxon>
        <taxon>Cohnella</taxon>
    </lineage>
</organism>
<evidence type="ECO:0000256" key="10">
    <source>
        <dbReference type="ARBA" id="ARBA00022840"/>
    </source>
</evidence>
<dbReference type="InterPro" id="IPR036890">
    <property type="entry name" value="HATPase_C_sf"/>
</dbReference>
<keyword evidence="8" id="KW-0547">Nucleotide-binding</keyword>
<sequence length="357" mass="39969">MLWSFVASFFVGFGASVAVPNVPEIPGRIVYNIFMSFGTFSLVFILTFFFLTRRTIGYLLRLSEGLEAIAGGDLGYRFPAVREDELGRIAGNINAMAEKLELQIEKERRSEQSKMELITGVSHDLRTPLTSMIGYLELLTAKGYRDESEYDRFVGNAYNKALQLKELIDDLFEYTRLTSHDAKLRLMTVDLNELLGQIEAEFQPLARERGISVETSLPRTPLPMKLDPDKIRRAIDNLLMNALKFSLKPGVVRISLAARDGGGRRTAEIRIENDGRPITREQEERLFERFYKADDSRESSSARGGAGLGLSIARSIARLHGGDIRLRHADGHYDFRIELPAGGASAAEQPESGGYVR</sequence>
<keyword evidence="9 17" id="KW-0418">Kinase</keyword>
<evidence type="ECO:0000256" key="3">
    <source>
        <dbReference type="ARBA" id="ARBA00012438"/>
    </source>
</evidence>
<evidence type="ECO:0000256" key="14">
    <source>
        <dbReference type="SAM" id="Phobius"/>
    </source>
</evidence>
<keyword evidence="12" id="KW-0902">Two-component regulatory system</keyword>
<dbReference type="InterPro" id="IPR005467">
    <property type="entry name" value="His_kinase_dom"/>
</dbReference>
<dbReference type="SMART" id="SM00388">
    <property type="entry name" value="HisKA"/>
    <property type="match status" value="1"/>
</dbReference>
<evidence type="ECO:0000256" key="7">
    <source>
        <dbReference type="ARBA" id="ARBA00022692"/>
    </source>
</evidence>
<feature type="domain" description="HAMP" evidence="16">
    <location>
        <begin position="53"/>
        <end position="105"/>
    </location>
</feature>
<comment type="catalytic activity">
    <reaction evidence="1">
        <text>ATP + protein L-histidine = ADP + protein N-phospho-L-histidine.</text>
        <dbReference type="EC" id="2.7.13.3"/>
    </reaction>
</comment>
<evidence type="ECO:0000256" key="4">
    <source>
        <dbReference type="ARBA" id="ARBA00022475"/>
    </source>
</evidence>
<protein>
    <recommendedName>
        <fullName evidence="3">histidine kinase</fullName>
        <ecNumber evidence="3">2.7.13.3</ecNumber>
    </recommendedName>
</protein>
<accession>A0A841U2D3</accession>
<dbReference type="PROSITE" id="PS50109">
    <property type="entry name" value="HIS_KIN"/>
    <property type="match status" value="1"/>
</dbReference>
<keyword evidence="11 14" id="KW-1133">Transmembrane helix</keyword>
<dbReference type="Gene3D" id="1.10.287.130">
    <property type="match status" value="1"/>
</dbReference>
<keyword evidence="4" id="KW-1003">Cell membrane</keyword>
<dbReference type="CDD" id="cd00082">
    <property type="entry name" value="HisKA"/>
    <property type="match status" value="1"/>
</dbReference>
<dbReference type="CDD" id="cd00075">
    <property type="entry name" value="HATPase"/>
    <property type="match status" value="1"/>
</dbReference>
<evidence type="ECO:0000256" key="8">
    <source>
        <dbReference type="ARBA" id="ARBA00022741"/>
    </source>
</evidence>
<comment type="caution">
    <text evidence="17">The sequence shown here is derived from an EMBL/GenBank/DDBJ whole genome shotgun (WGS) entry which is preliminary data.</text>
</comment>
<evidence type="ECO:0000313" key="17">
    <source>
        <dbReference type="EMBL" id="MBB6692503.1"/>
    </source>
</evidence>
<dbReference type="GO" id="GO:0005886">
    <property type="term" value="C:plasma membrane"/>
    <property type="evidence" value="ECO:0007669"/>
    <property type="project" value="UniProtKB-SubCell"/>
</dbReference>
<dbReference type="Gene3D" id="3.30.565.10">
    <property type="entry name" value="Histidine kinase-like ATPase, C-terminal domain"/>
    <property type="match status" value="1"/>
</dbReference>